<evidence type="ECO:0008006" key="3">
    <source>
        <dbReference type="Google" id="ProtNLM"/>
    </source>
</evidence>
<comment type="caution">
    <text evidence="1">The sequence shown here is derived from an EMBL/GenBank/DDBJ whole genome shotgun (WGS) entry which is preliminary data.</text>
</comment>
<sequence>MARTIEEIQRSILAAKMESSSLNTLEILTTQEQSMTNLNSTSKLSIWRLWVWIFAYTLMVHERIVESNASNSRPHTIKWYRDQCLNFLDGLSLTWQNGQFMYDLTDVADVATRKIIDRCAVLESNNGELVVKVARTLDGILQPLDDGQLVRFKAYLNQIKDAGNRIRFVNKNADFVKIGLTVYVDPLIIDLQTGQLLSSSEIVYPIKEAIATYINKLEFNGAFVKEYFRDELQKAIGVKLPLIDVLQSQYAGFEFQDILDWSIPESGYFQVQDLHLNIIYKAYELGNY</sequence>
<dbReference type="AlphaFoldDB" id="A0A2H3KE95"/>
<evidence type="ECO:0000313" key="2">
    <source>
        <dbReference type="Proteomes" id="UP000220828"/>
    </source>
</evidence>
<evidence type="ECO:0000313" key="1">
    <source>
        <dbReference type="EMBL" id="PDS26481.1"/>
    </source>
</evidence>
<dbReference type="Proteomes" id="UP000220828">
    <property type="component" value="Unassembled WGS sequence"/>
</dbReference>
<dbReference type="RefSeq" id="WP_097553426.1">
    <property type="nucleotide sequence ID" value="NZ_PCMW01000014.1"/>
</dbReference>
<proteinExistence type="predicted"/>
<dbReference type="EMBL" id="PCMW01000014">
    <property type="protein sequence ID" value="PDS26481.1"/>
    <property type="molecule type" value="Genomic_DNA"/>
</dbReference>
<dbReference type="OrthoDB" id="1053324at2"/>
<organism evidence="1 2">
    <name type="scientific">Flavobacterium branchiophilum</name>
    <dbReference type="NCBI Taxonomy" id="55197"/>
    <lineage>
        <taxon>Bacteria</taxon>
        <taxon>Pseudomonadati</taxon>
        <taxon>Bacteroidota</taxon>
        <taxon>Flavobacteriia</taxon>
        <taxon>Flavobacteriales</taxon>
        <taxon>Flavobacteriaceae</taxon>
        <taxon>Flavobacterium</taxon>
    </lineage>
</organism>
<protein>
    <recommendedName>
        <fullName evidence="3">Nucleotidyltransferase</fullName>
    </recommendedName>
</protein>
<gene>
    <name evidence="1" type="ORF">B0A77_02375</name>
</gene>
<accession>A0A2H3KE95</accession>
<reference evidence="1 2" key="1">
    <citation type="submission" date="2017-09" db="EMBL/GenBank/DDBJ databases">
        <title>Whole genomes of Flavobacteriaceae.</title>
        <authorList>
            <person name="Stine C."/>
            <person name="Li C."/>
            <person name="Tadesse D."/>
        </authorList>
    </citation>
    <scope>NUCLEOTIDE SEQUENCE [LARGE SCALE GENOMIC DNA]</scope>
    <source>
        <strain evidence="1 2">ATCC 35036</strain>
    </source>
</reference>
<name>A0A2H3KE95_9FLAO</name>